<comment type="caution">
    <text evidence="1">The sequence shown here is derived from an EMBL/GenBank/DDBJ whole genome shotgun (WGS) entry which is preliminary data.</text>
</comment>
<reference evidence="2" key="1">
    <citation type="submission" date="2012-02" db="EMBL/GenBank/DDBJ databases">
        <title>Genome sequencing of Giardia lamblia Genotypes A2 and B isolates (DH and GS) and comparative analysis with the genomes of Genotypes A1 and E (WB and Pig).</title>
        <authorList>
            <person name="Adam R."/>
            <person name="Dahlstrom E."/>
            <person name="Martens C."/>
            <person name="Bruno D."/>
            <person name="Barbian K."/>
            <person name="Porcella S.F."/>
            <person name="Nash T."/>
        </authorList>
    </citation>
    <scope>NUCLEOTIDE SEQUENCE</scope>
    <source>
        <strain evidence="2">GS</strain>
    </source>
</reference>
<gene>
    <name evidence="1" type="ORF">GSB_154703</name>
</gene>
<sequence>MVANEANKPPIYYVARTLNNFLFGSLCGKDDDIEMWEFFVALCCYLGLRVWTAEREGRTTFFIQDVTDSGIRSAFSLPNEKVVRWYDLAPSFVVVAEKGVRALEDASVEVSTIHYESVLADGFFDNGEELEAICFIKDVIATTVFPEKKRAFGGVRQFLNTRKSK</sequence>
<evidence type="ECO:0000313" key="2">
    <source>
        <dbReference type="Proteomes" id="UP000018040"/>
    </source>
</evidence>
<dbReference type="Proteomes" id="UP000018040">
    <property type="component" value="Unassembled WGS sequence"/>
</dbReference>
<dbReference type="AlphaFoldDB" id="V6TIM5"/>
<proteinExistence type="predicted"/>
<evidence type="ECO:0000313" key="1">
    <source>
        <dbReference type="EMBL" id="ESU38828.1"/>
    </source>
</evidence>
<name>V6TIM5_GIAIN</name>
<accession>V6TIM5</accession>
<protein>
    <submittedName>
        <fullName evidence="1">DNA-dependent RNA polymerase beta' subunit/160 kD subunit</fullName>
    </submittedName>
</protein>
<dbReference type="EMBL" id="AHHH01000490">
    <property type="protein sequence ID" value="ESU38828.1"/>
    <property type="molecule type" value="Genomic_DNA"/>
</dbReference>
<organism evidence="1 2">
    <name type="scientific">Giardia intestinalis</name>
    <name type="common">Giardia lamblia</name>
    <dbReference type="NCBI Taxonomy" id="5741"/>
    <lineage>
        <taxon>Eukaryota</taxon>
        <taxon>Metamonada</taxon>
        <taxon>Diplomonadida</taxon>
        <taxon>Hexamitidae</taxon>
        <taxon>Giardiinae</taxon>
        <taxon>Giardia</taxon>
    </lineage>
</organism>
<reference evidence="1 2" key="2">
    <citation type="journal article" date="2013" name="Genome Biol. Evol.">
        <title>Genome sequencing of Giardia lamblia genotypes A2 and B isolates (DH and GS) and comparative analysis with the genomes of genotypes A1 and E (WB and Pig).</title>
        <authorList>
            <person name="Adam R.D."/>
            <person name="Dahlstrom E.W."/>
            <person name="Martens C.A."/>
            <person name="Bruno D.P."/>
            <person name="Barbian K.D."/>
            <person name="Ricklefs S.M."/>
            <person name="Hernandez M.M."/>
            <person name="Narla N.P."/>
            <person name="Patel R.B."/>
            <person name="Porcella S.F."/>
            <person name="Nash T.E."/>
        </authorList>
    </citation>
    <scope>NUCLEOTIDE SEQUENCE [LARGE SCALE GENOMIC DNA]</scope>
    <source>
        <strain evidence="1 2">GS</strain>
    </source>
</reference>